<reference evidence="1 2" key="1">
    <citation type="journal article" date="2018" name="Syst. Appl. Microbiol.">
        <title>Ereboglobus luteus gen. nov. sp. nov. from cockroach guts, and new insights into the oxygen relationship of the genera Opitutus and Didymococcus (Verrucomicrobia: Opitutaceae).</title>
        <authorList>
            <person name="Tegtmeier D."/>
            <person name="Belitz A."/>
            <person name="Radek R."/>
            <person name="Heimerl T."/>
            <person name="Brune A."/>
        </authorList>
    </citation>
    <scope>NUCLEOTIDE SEQUENCE [LARGE SCALE GENOMIC DNA]</scope>
    <source>
        <strain evidence="1 2">Ho45</strain>
    </source>
</reference>
<gene>
    <name evidence="1" type="ORF">CKA38_11115</name>
</gene>
<proteinExistence type="predicted"/>
<accession>A0A2U8E478</accession>
<evidence type="ECO:0000313" key="2">
    <source>
        <dbReference type="Proteomes" id="UP000244896"/>
    </source>
</evidence>
<dbReference type="EMBL" id="CP023004">
    <property type="protein sequence ID" value="AWI09728.1"/>
    <property type="molecule type" value="Genomic_DNA"/>
</dbReference>
<name>A0A2U8E478_9BACT</name>
<dbReference type="KEGG" id="elut:CKA38_11115"/>
<dbReference type="Proteomes" id="UP000244896">
    <property type="component" value="Chromosome"/>
</dbReference>
<sequence length="86" mass="9468">MNATLDIPDNLYRRVKAKSALTGKPVRAIAISLFSEWLDEPDSPSSEAAPRPQPAWFGIARPYAEKVASHDMASVRKSIEQGCAKR</sequence>
<keyword evidence="2" id="KW-1185">Reference proteome</keyword>
<organism evidence="1 2">
    <name type="scientific">Ereboglobus luteus</name>
    <dbReference type="NCBI Taxonomy" id="1796921"/>
    <lineage>
        <taxon>Bacteria</taxon>
        <taxon>Pseudomonadati</taxon>
        <taxon>Verrucomicrobiota</taxon>
        <taxon>Opitutia</taxon>
        <taxon>Opitutales</taxon>
        <taxon>Opitutaceae</taxon>
        <taxon>Ereboglobus</taxon>
    </lineage>
</organism>
<protein>
    <submittedName>
        <fullName evidence="1">Uncharacterized protein</fullName>
    </submittedName>
</protein>
<evidence type="ECO:0000313" key="1">
    <source>
        <dbReference type="EMBL" id="AWI09728.1"/>
    </source>
</evidence>
<dbReference type="RefSeq" id="WP_108825542.1">
    <property type="nucleotide sequence ID" value="NZ_CP023004.1"/>
</dbReference>
<dbReference type="AlphaFoldDB" id="A0A2U8E478"/>
<dbReference type="OrthoDB" id="9797826at2"/>